<reference evidence="2 3" key="1">
    <citation type="submission" date="2021-03" db="EMBL/GenBank/DDBJ databases">
        <title>Genomic Encyclopedia of Type Strains, Phase IV (KMG-IV): sequencing the most valuable type-strain genomes for metagenomic binning, comparative biology and taxonomic classification.</title>
        <authorList>
            <person name="Goeker M."/>
        </authorList>
    </citation>
    <scope>NUCLEOTIDE SEQUENCE [LARGE SCALE GENOMIC DNA]</scope>
    <source>
        <strain evidence="2 3">DSM 27512</strain>
    </source>
</reference>
<organism evidence="2 3">
    <name type="scientific">Acetoanaerobium pronyense</name>
    <dbReference type="NCBI Taxonomy" id="1482736"/>
    <lineage>
        <taxon>Bacteria</taxon>
        <taxon>Bacillati</taxon>
        <taxon>Bacillota</taxon>
        <taxon>Clostridia</taxon>
        <taxon>Peptostreptococcales</taxon>
        <taxon>Filifactoraceae</taxon>
        <taxon>Acetoanaerobium</taxon>
    </lineage>
</organism>
<accession>A0ABS4KI29</accession>
<evidence type="ECO:0000256" key="1">
    <source>
        <dbReference type="SAM" id="Phobius"/>
    </source>
</evidence>
<feature type="transmembrane region" description="Helical" evidence="1">
    <location>
        <begin position="408"/>
        <end position="426"/>
    </location>
</feature>
<evidence type="ECO:0000313" key="2">
    <source>
        <dbReference type="EMBL" id="MBP2027398.1"/>
    </source>
</evidence>
<comment type="caution">
    <text evidence="2">The sequence shown here is derived from an EMBL/GenBank/DDBJ whole genome shotgun (WGS) entry which is preliminary data.</text>
</comment>
<keyword evidence="3" id="KW-1185">Reference proteome</keyword>
<dbReference type="RefSeq" id="WP_209660454.1">
    <property type="nucleotide sequence ID" value="NZ_JAGGLI010000011.1"/>
</dbReference>
<keyword evidence="1" id="KW-1133">Transmembrane helix</keyword>
<sequence>MAKAINTVLNLKDRFTQPLKKTTDNTKKFTKQTKLATSQLKKMSSTAKSSFSSMAKGVIGLGAAYLGFNSMKSFFTESVAGAKAQIEAETKLSSVLKNTKGMTDAHIEGLKKYASAQQNIGVIGDEVTISGMQQLGTFQMQAKTIETLTPGMLDLLAQTKGLNATQQDAVQIGNLFGKVMNGQVGALSRVGINFTKAQEKILKFGTEEEKAATLAEVLKMNVGGVNDAMAQTDQGKIQQMTNSWGDYKEEVGKKVLPIMANVANWFFTKIPKIQTLTLGLIDTVVKVSAAIQSNIIPVLNYVSGNLLPKVRASWLQMQGPINEIIQKVLPALNQMFIETKAFALEAVKGIVDMFNFIKNNWATIKPFVIGVGIAWGVYKTYLLATQAATLALAAKTKILNMVMAANPMGLIVTSIGLLIGAGILLYQNWDKISAKASELWESVKLAFSPIPAFFSGIWETSKASFKGFINYVISGINKMIDGMNSLKFDVPKWVPGIGGQKFGISIPKIPAYASGTSYAKGGLAQIHEKGGEIRQLSSGETIIPADKSEKIINNTSNTDSGVVVNIYGNVYGVDDLVNIVGNAMAKRIKLAKANM</sequence>
<gene>
    <name evidence="2" type="ORF">J2Z35_001192</name>
</gene>
<keyword evidence="1" id="KW-0812">Transmembrane</keyword>
<keyword evidence="1" id="KW-0472">Membrane</keyword>
<dbReference type="EMBL" id="JAGGLI010000011">
    <property type="protein sequence ID" value="MBP2027398.1"/>
    <property type="molecule type" value="Genomic_DNA"/>
</dbReference>
<name>A0ABS4KI29_9FIRM</name>
<protein>
    <submittedName>
        <fullName evidence="2">Uncharacterized protein</fullName>
    </submittedName>
</protein>
<proteinExistence type="predicted"/>
<evidence type="ECO:0000313" key="3">
    <source>
        <dbReference type="Proteomes" id="UP001314903"/>
    </source>
</evidence>
<dbReference type="Proteomes" id="UP001314903">
    <property type="component" value="Unassembled WGS sequence"/>
</dbReference>